<evidence type="ECO:0000313" key="10">
    <source>
        <dbReference type="Proteomes" id="UP000325081"/>
    </source>
</evidence>
<dbReference type="Gene3D" id="1.10.472.10">
    <property type="entry name" value="Cyclin-like"/>
    <property type="match status" value="2"/>
</dbReference>
<dbReference type="InterPro" id="IPR046965">
    <property type="entry name" value="Cyclin_A/B-like"/>
</dbReference>
<feature type="domain" description="Cyclin-like" evidence="7">
    <location>
        <begin position="360"/>
        <end position="448"/>
    </location>
</feature>
<evidence type="ECO:0000256" key="6">
    <source>
        <dbReference type="SAM" id="MobiDB-lite"/>
    </source>
</evidence>
<dbReference type="SMART" id="SM00385">
    <property type="entry name" value="CYCLIN"/>
    <property type="match status" value="2"/>
</dbReference>
<feature type="domain" description="Cyclin-like" evidence="7">
    <location>
        <begin position="263"/>
        <end position="347"/>
    </location>
</feature>
<dbReference type="InterPro" id="IPR004367">
    <property type="entry name" value="Cyclin_C-dom"/>
</dbReference>
<evidence type="ECO:0000256" key="5">
    <source>
        <dbReference type="RuleBase" id="RU000383"/>
    </source>
</evidence>
<dbReference type="InterPro" id="IPR006671">
    <property type="entry name" value="Cyclin_N"/>
</dbReference>
<evidence type="ECO:0000313" key="9">
    <source>
        <dbReference type="EMBL" id="GER46918.1"/>
    </source>
</evidence>
<feature type="domain" description="Cyclin C-terminal" evidence="8">
    <location>
        <begin position="356"/>
        <end position="479"/>
    </location>
</feature>
<evidence type="ECO:0000259" key="7">
    <source>
        <dbReference type="SMART" id="SM00385"/>
    </source>
</evidence>
<gene>
    <name evidence="9" type="ORF">STAS_23976</name>
</gene>
<keyword evidence="10" id="KW-1185">Reference proteome</keyword>
<accession>A0A5A7QPT2</accession>
<comment type="caution">
    <text evidence="9">The sequence shown here is derived from an EMBL/GenBank/DDBJ whole genome shotgun (WGS) entry which is preliminary data.</text>
</comment>
<evidence type="ECO:0000256" key="2">
    <source>
        <dbReference type="ARBA" id="ARBA00022618"/>
    </source>
</evidence>
<dbReference type="PROSITE" id="PS00292">
    <property type="entry name" value="CYCLINS"/>
    <property type="match status" value="1"/>
</dbReference>
<dbReference type="OrthoDB" id="5590282at2759"/>
<reference evidence="10" key="1">
    <citation type="journal article" date="2019" name="Curr. Biol.">
        <title>Genome Sequence of Striga asiatica Provides Insight into the Evolution of Plant Parasitism.</title>
        <authorList>
            <person name="Yoshida S."/>
            <person name="Kim S."/>
            <person name="Wafula E.K."/>
            <person name="Tanskanen J."/>
            <person name="Kim Y.M."/>
            <person name="Honaas L."/>
            <person name="Yang Z."/>
            <person name="Spallek T."/>
            <person name="Conn C.E."/>
            <person name="Ichihashi Y."/>
            <person name="Cheong K."/>
            <person name="Cui S."/>
            <person name="Der J.P."/>
            <person name="Gundlach H."/>
            <person name="Jiao Y."/>
            <person name="Hori C."/>
            <person name="Ishida J.K."/>
            <person name="Kasahara H."/>
            <person name="Kiba T."/>
            <person name="Kim M.S."/>
            <person name="Koo N."/>
            <person name="Laohavisit A."/>
            <person name="Lee Y.H."/>
            <person name="Lumba S."/>
            <person name="McCourt P."/>
            <person name="Mortimer J.C."/>
            <person name="Mutuku J.M."/>
            <person name="Nomura T."/>
            <person name="Sasaki-Sekimoto Y."/>
            <person name="Seto Y."/>
            <person name="Wang Y."/>
            <person name="Wakatake T."/>
            <person name="Sakakibara H."/>
            <person name="Demura T."/>
            <person name="Yamaguchi S."/>
            <person name="Yoneyama K."/>
            <person name="Manabe R.I."/>
            <person name="Nelson D.C."/>
            <person name="Schulman A.H."/>
            <person name="Timko M.P."/>
            <person name="dePamphilis C.W."/>
            <person name="Choi D."/>
            <person name="Shirasu K."/>
        </authorList>
    </citation>
    <scope>NUCLEOTIDE SEQUENCE [LARGE SCALE GENOMIC DNA]</scope>
    <source>
        <strain evidence="10">cv. UVA1</strain>
    </source>
</reference>
<keyword evidence="2" id="KW-0132">Cell division</keyword>
<keyword evidence="3 5" id="KW-0195">Cyclin</keyword>
<sequence>MKNAVMSDESWLSNPREPTVRVTRARAKALGSSGGLPPLHPSSRQADKPVFRERLKRAAPDNKEATSSATSPPHNKRNVLKDVTNITCDNLYINCINAARSQFQPSRQNRNDSSQKKGKVATPCIPKKFKVPGERRENINDIMKADVVESQKNLTIEPTETAHANGTGAASLTSTATYSSNSTPLISSVTREDVKLCMKKESLEDSGITDIDSNHKDPQMCSLYAADIYSAMYARQIERRISADYMENLQQDITQGMRAILIEWLVEVSEEYGLMPDTLYLTVNLIDRYLSQNHMTKQKLQLLGVTCMLIASKYEEICAPHVEDFCFITDNTYTKEEVVKMESCVLNFLGFQLSVPTTKKFLRRFLQAAQVSYKVPSVELEFLANYLAELTLMDYNFLKYLPSLIAASAVFLAKWTLDQSEHPWNRTLEYYTRHKASELKTVVLELQNLHINPSGNMPSAIRRKYKQSRFKSVSTLLPSELDESLFCA</sequence>
<dbReference type="Pfam" id="PF00134">
    <property type="entry name" value="Cyclin_N"/>
    <property type="match status" value="1"/>
</dbReference>
<feature type="compositionally biased region" description="Basic and acidic residues" evidence="6">
    <location>
        <begin position="45"/>
        <end position="64"/>
    </location>
</feature>
<dbReference type="InterPro" id="IPR013763">
    <property type="entry name" value="Cyclin-like_dom"/>
</dbReference>
<dbReference type="FunFam" id="1.10.472.10:FF:000167">
    <property type="entry name" value="Mitotic cyclin 6"/>
    <property type="match status" value="1"/>
</dbReference>
<dbReference type="EMBL" id="BKCP01007715">
    <property type="protein sequence ID" value="GER46918.1"/>
    <property type="molecule type" value="Genomic_DNA"/>
</dbReference>
<dbReference type="AlphaFoldDB" id="A0A5A7QPT2"/>
<evidence type="ECO:0000256" key="4">
    <source>
        <dbReference type="ARBA" id="ARBA00023306"/>
    </source>
</evidence>
<comment type="similarity">
    <text evidence="1">Belongs to the cyclin family. Cyclin AB subfamily.</text>
</comment>
<dbReference type="SMART" id="SM01332">
    <property type="entry name" value="Cyclin_C"/>
    <property type="match status" value="1"/>
</dbReference>
<dbReference type="InterPro" id="IPR048258">
    <property type="entry name" value="Cyclins_cyclin-box"/>
</dbReference>
<dbReference type="Proteomes" id="UP000325081">
    <property type="component" value="Unassembled WGS sequence"/>
</dbReference>
<dbReference type="PIRSF" id="PIRSF001771">
    <property type="entry name" value="Cyclin_A_B_D_E"/>
    <property type="match status" value="1"/>
</dbReference>
<dbReference type="GO" id="GO:0044772">
    <property type="term" value="P:mitotic cell cycle phase transition"/>
    <property type="evidence" value="ECO:0007669"/>
    <property type="project" value="InterPro"/>
</dbReference>
<dbReference type="Pfam" id="PF02984">
    <property type="entry name" value="Cyclin_C"/>
    <property type="match status" value="1"/>
</dbReference>
<evidence type="ECO:0000256" key="1">
    <source>
        <dbReference type="ARBA" id="ARBA00006955"/>
    </source>
</evidence>
<keyword evidence="4" id="KW-0131">Cell cycle</keyword>
<name>A0A5A7QPT2_STRAF</name>
<dbReference type="InterPro" id="IPR039361">
    <property type="entry name" value="Cyclin"/>
</dbReference>
<evidence type="ECO:0000256" key="3">
    <source>
        <dbReference type="ARBA" id="ARBA00023127"/>
    </source>
</evidence>
<proteinExistence type="inferred from homology"/>
<evidence type="ECO:0000259" key="8">
    <source>
        <dbReference type="SMART" id="SM01332"/>
    </source>
</evidence>
<organism evidence="9 10">
    <name type="scientific">Striga asiatica</name>
    <name type="common">Asiatic witchweed</name>
    <name type="synonym">Buchnera asiatica</name>
    <dbReference type="NCBI Taxonomy" id="4170"/>
    <lineage>
        <taxon>Eukaryota</taxon>
        <taxon>Viridiplantae</taxon>
        <taxon>Streptophyta</taxon>
        <taxon>Embryophyta</taxon>
        <taxon>Tracheophyta</taxon>
        <taxon>Spermatophyta</taxon>
        <taxon>Magnoliopsida</taxon>
        <taxon>eudicotyledons</taxon>
        <taxon>Gunneridae</taxon>
        <taxon>Pentapetalae</taxon>
        <taxon>asterids</taxon>
        <taxon>lamiids</taxon>
        <taxon>Lamiales</taxon>
        <taxon>Orobanchaceae</taxon>
        <taxon>Buchnereae</taxon>
        <taxon>Striga</taxon>
    </lineage>
</organism>
<dbReference type="FunFam" id="1.10.472.10:FF:000013">
    <property type="entry name" value="Cyclin A1"/>
    <property type="match status" value="1"/>
</dbReference>
<feature type="region of interest" description="Disordered" evidence="6">
    <location>
        <begin position="1"/>
        <end position="78"/>
    </location>
</feature>
<dbReference type="PANTHER" id="PTHR10177">
    <property type="entry name" value="CYCLINS"/>
    <property type="match status" value="1"/>
</dbReference>
<dbReference type="CDD" id="cd20506">
    <property type="entry name" value="CYCLIN_AtCycA-like_rpt2"/>
    <property type="match status" value="1"/>
</dbReference>
<dbReference type="GO" id="GO:0016538">
    <property type="term" value="F:cyclin-dependent protein serine/threonine kinase regulator activity"/>
    <property type="evidence" value="ECO:0007669"/>
    <property type="project" value="InterPro"/>
</dbReference>
<dbReference type="GO" id="GO:0051301">
    <property type="term" value="P:cell division"/>
    <property type="evidence" value="ECO:0007669"/>
    <property type="project" value="UniProtKB-KW"/>
</dbReference>
<dbReference type="InterPro" id="IPR036915">
    <property type="entry name" value="Cyclin-like_sf"/>
</dbReference>
<dbReference type="SUPFAM" id="SSF47954">
    <property type="entry name" value="Cyclin-like"/>
    <property type="match status" value="2"/>
</dbReference>
<protein>
    <submittedName>
        <fullName evidence="9">Cyclin family protein</fullName>
    </submittedName>
</protein>